<dbReference type="Proteomes" id="UP000182719">
    <property type="component" value="Unassembled WGS sequence"/>
</dbReference>
<feature type="region of interest" description="Disordered" evidence="1">
    <location>
        <begin position="35"/>
        <end position="110"/>
    </location>
</feature>
<feature type="chain" id="PRO_5010209346" evidence="2">
    <location>
        <begin position="18"/>
        <end position="394"/>
    </location>
</feature>
<gene>
    <name evidence="3" type="ORF">SAMN05444354_112112</name>
</gene>
<feature type="compositionally biased region" description="Low complexity" evidence="1">
    <location>
        <begin position="76"/>
        <end position="96"/>
    </location>
</feature>
<sequence>MRTILSFALLVSAAAQAQTLAPAGAVLVRSSLAMQAQDSEAPPPPPSPAAPRHEMGSSVPDQAPAPEARPLSTGQAEPEAAAPAPAPAGDMPADAPTVTVDESELRTTTAEQQRLVHGAPLYNPNVAVHIVQKKRFADEGQHEFALYPVAVQVNGKFTNHLGSALHYTYHLQENFALQVAGQYNWYTDESDFNLELIDKVREQAQAASSLLLQWGTQVGVEVTPLYGKFAFYDNTLAQFSVVLNGGAGVGGTRHLIRPEVSNQVGGETFTVPARFGAAGNKFLGSVGGGFRLQLGDSYAVRLEVKDLIYTARVDRVDGCNLADFEQMEAARVANAPFEGLPLSGGCKYQKFDGVDPKTRKNYREDIILGRDLVEEPSSDVLNNVSFYAGFSVLF</sequence>
<evidence type="ECO:0000313" key="3">
    <source>
        <dbReference type="EMBL" id="SEM15412.1"/>
    </source>
</evidence>
<dbReference type="NCBIfam" id="TIGR04565">
    <property type="entry name" value="OMP_myx_plus"/>
    <property type="match status" value="1"/>
</dbReference>
<keyword evidence="4" id="KW-1185">Reference proteome</keyword>
<evidence type="ECO:0000256" key="2">
    <source>
        <dbReference type="SAM" id="SignalP"/>
    </source>
</evidence>
<dbReference type="RefSeq" id="WP_075008566.1">
    <property type="nucleotide sequence ID" value="NZ_FOAP01000012.1"/>
</dbReference>
<evidence type="ECO:0000256" key="1">
    <source>
        <dbReference type="SAM" id="MobiDB-lite"/>
    </source>
</evidence>
<protein>
    <submittedName>
        <fullName evidence="3">Outer membrane beta-barrel protein</fullName>
    </submittedName>
</protein>
<organism evidence="3 4">
    <name type="scientific">Stigmatella aurantiaca</name>
    <dbReference type="NCBI Taxonomy" id="41"/>
    <lineage>
        <taxon>Bacteria</taxon>
        <taxon>Pseudomonadati</taxon>
        <taxon>Myxococcota</taxon>
        <taxon>Myxococcia</taxon>
        <taxon>Myxococcales</taxon>
        <taxon>Cystobacterineae</taxon>
        <taxon>Archangiaceae</taxon>
        <taxon>Stigmatella</taxon>
    </lineage>
</organism>
<dbReference type="AlphaFoldDB" id="A0A1H7W1F0"/>
<name>A0A1H7W1F0_STIAU</name>
<evidence type="ECO:0000313" key="4">
    <source>
        <dbReference type="Proteomes" id="UP000182719"/>
    </source>
</evidence>
<reference evidence="4" key="1">
    <citation type="submission" date="2016-10" db="EMBL/GenBank/DDBJ databases">
        <authorList>
            <person name="Varghese N."/>
            <person name="Submissions S."/>
        </authorList>
    </citation>
    <scope>NUCLEOTIDE SEQUENCE [LARGE SCALE GENOMIC DNA]</scope>
    <source>
        <strain evidence="4">DSM 17044</strain>
    </source>
</reference>
<dbReference type="OrthoDB" id="5379374at2"/>
<feature type="signal peptide" evidence="2">
    <location>
        <begin position="1"/>
        <end position="17"/>
    </location>
</feature>
<dbReference type="EMBL" id="FOAP01000012">
    <property type="protein sequence ID" value="SEM15412.1"/>
    <property type="molecule type" value="Genomic_DNA"/>
</dbReference>
<dbReference type="InterPro" id="IPR030820">
    <property type="entry name" value="OMP_myx_plus_Proteobacteria"/>
</dbReference>
<keyword evidence="2" id="KW-0732">Signal</keyword>
<proteinExistence type="predicted"/>
<accession>A0A1H7W1F0</accession>